<evidence type="ECO:0000313" key="3">
    <source>
        <dbReference type="Proteomes" id="UP001174936"/>
    </source>
</evidence>
<dbReference type="GO" id="GO:0043332">
    <property type="term" value="C:mating projection tip"/>
    <property type="evidence" value="ECO:0007669"/>
    <property type="project" value="TreeGrafter"/>
</dbReference>
<dbReference type="GO" id="GO:0005634">
    <property type="term" value="C:nucleus"/>
    <property type="evidence" value="ECO:0007669"/>
    <property type="project" value="TreeGrafter"/>
</dbReference>
<evidence type="ECO:0008006" key="4">
    <source>
        <dbReference type="Google" id="ProtNLM"/>
    </source>
</evidence>
<dbReference type="PANTHER" id="PTHR47339:SF1">
    <property type="entry name" value="CELL DIVISION CONTROL PROTEIN 24"/>
    <property type="match status" value="1"/>
</dbReference>
<dbReference type="Pfam" id="PF15411">
    <property type="entry name" value="PH_10"/>
    <property type="match status" value="1"/>
</dbReference>
<feature type="coiled-coil region" evidence="1">
    <location>
        <begin position="159"/>
        <end position="186"/>
    </location>
</feature>
<dbReference type="Proteomes" id="UP001174936">
    <property type="component" value="Unassembled WGS sequence"/>
</dbReference>
<dbReference type="GO" id="GO:0005737">
    <property type="term" value="C:cytoplasm"/>
    <property type="evidence" value="ECO:0007669"/>
    <property type="project" value="TreeGrafter"/>
</dbReference>
<dbReference type="GO" id="GO:0000935">
    <property type="term" value="C:division septum"/>
    <property type="evidence" value="ECO:0007669"/>
    <property type="project" value="TreeGrafter"/>
</dbReference>
<accession>A0AA39Y928</accession>
<gene>
    <name evidence="2" type="ORF">B0T16DRAFT_414757</name>
</gene>
<dbReference type="SUPFAM" id="SSF50729">
    <property type="entry name" value="PH domain-like"/>
    <property type="match status" value="1"/>
</dbReference>
<reference evidence="2" key="1">
    <citation type="submission" date="2023-06" db="EMBL/GenBank/DDBJ databases">
        <title>Genome-scale phylogeny and comparative genomics of the fungal order Sordariales.</title>
        <authorList>
            <consortium name="Lawrence Berkeley National Laboratory"/>
            <person name="Hensen N."/>
            <person name="Bonometti L."/>
            <person name="Westerberg I."/>
            <person name="Brannstrom I.O."/>
            <person name="Guillou S."/>
            <person name="Cros-Aarteil S."/>
            <person name="Calhoun S."/>
            <person name="Haridas S."/>
            <person name="Kuo A."/>
            <person name="Mondo S."/>
            <person name="Pangilinan J."/>
            <person name="Riley R."/>
            <person name="Labutti K."/>
            <person name="Andreopoulos B."/>
            <person name="Lipzen A."/>
            <person name="Chen C."/>
            <person name="Yanf M."/>
            <person name="Daum C."/>
            <person name="Ng V."/>
            <person name="Clum A."/>
            <person name="Steindorff A."/>
            <person name="Ohm R."/>
            <person name="Martin F."/>
            <person name="Silar P."/>
            <person name="Natvig D."/>
            <person name="Lalanne C."/>
            <person name="Gautier V."/>
            <person name="Ament-Velasquez S.L."/>
            <person name="Kruys A."/>
            <person name="Hutchinson M.I."/>
            <person name="Powell A.J."/>
            <person name="Barry K."/>
            <person name="Miller A.N."/>
            <person name="Grigoriev I.V."/>
            <person name="Debuchy R."/>
            <person name="Gladieux P."/>
            <person name="Thoren M.H."/>
            <person name="Johannesson H."/>
        </authorList>
    </citation>
    <scope>NUCLEOTIDE SEQUENCE</scope>
    <source>
        <strain evidence="2">SMH2532-1</strain>
    </source>
</reference>
<dbReference type="InterPro" id="IPR011993">
    <property type="entry name" value="PH-like_dom_sf"/>
</dbReference>
<dbReference type="GO" id="GO:0031106">
    <property type="term" value="P:septin ring organization"/>
    <property type="evidence" value="ECO:0007669"/>
    <property type="project" value="TreeGrafter"/>
</dbReference>
<dbReference type="AlphaFoldDB" id="A0AA39Y928"/>
<organism evidence="2 3">
    <name type="scientific">Cercophora newfieldiana</name>
    <dbReference type="NCBI Taxonomy" id="92897"/>
    <lineage>
        <taxon>Eukaryota</taxon>
        <taxon>Fungi</taxon>
        <taxon>Dikarya</taxon>
        <taxon>Ascomycota</taxon>
        <taxon>Pezizomycotina</taxon>
        <taxon>Sordariomycetes</taxon>
        <taxon>Sordariomycetidae</taxon>
        <taxon>Sordariales</taxon>
        <taxon>Lasiosphaeriaceae</taxon>
        <taxon>Cercophora</taxon>
    </lineage>
</organism>
<protein>
    <recommendedName>
        <fullName evidence="4">PH domain-containing protein</fullName>
    </recommendedName>
</protein>
<proteinExistence type="predicted"/>
<dbReference type="EMBL" id="JAULSV010000004">
    <property type="protein sequence ID" value="KAK0647157.1"/>
    <property type="molecule type" value="Genomic_DNA"/>
</dbReference>
<evidence type="ECO:0000256" key="1">
    <source>
        <dbReference type="SAM" id="Coils"/>
    </source>
</evidence>
<sequence length="836" mass="94165">MADPLSVAASIAGLLSAAASISKLLGPYVNAARDTPQIAYHVNDEVQAASIILSALQSLAQNMASVSAQRAALVEVDQVVAVLTNGVLIFSDLEASVSTLPLPDSSSITRLALRSRFQWARKETEFTTLLSRLQSFKSSISLILGILRSDTALQAQQHQAELESSVNQLLENSQELTRRLMSLEDTFDAQTIVTKRRSIAGSIASKAESQRLLLPTSSFEFEDHLKTSGPYRRAKRDTMDFSFRSSVARSHVWSIFSGLSLGDISVMSVIALPVYADEITNSHHYEFGGQRSSVLPFTETPTRPLDDDSLLRRCLRVEFQLRQLPGLEVPSLSPPYQMHPLRAIQGHFQQGTPLLSLCHCFKQFGLEDVADRDYYPLNDGGKGRVYWALKAISESSIFKPDEIPTIGQVLSHDIADFLKVLDLIERILCLDNDLVLPVDLTVENTIRDMTNQPEDSVDFLILDDFTRRSWRLVQQLVGLTSHELVDELEILTGREWQAIFKPMLRIAETELSFLLLAELNLLRPPWKRDWSMFSQAWVAEADVYGHAIGSQPRNTKLLRSRVANADLPRTQAIAKALDYISLPSRLVEIKSDLLSTYYSEAPTSHRDSLLSDVTMTQQVMERFQARISLSAWEEEMLDVVTDLRSRVVDWKGHKVEQFGKLQLHAEVSIELSKPNSRNLPYRIYLFDDMLFCCSEIQPPKPSRIPLLQRGKPQELDKGRQLMPRGRILVSSITDMLHSDSSNSIKVTFRGTFQKKKGGEPYEYNTEKPFGVDSGLEQFQIKFKTRAQMEIWIKGLEDARRTHTKVSDENGIFGWLKLGEGAPEDLSDPYFEDSESN</sequence>
<evidence type="ECO:0000313" key="2">
    <source>
        <dbReference type="EMBL" id="KAK0647157.1"/>
    </source>
</evidence>
<dbReference type="GO" id="GO:0030010">
    <property type="term" value="P:establishment of cell polarity"/>
    <property type="evidence" value="ECO:0007669"/>
    <property type="project" value="TreeGrafter"/>
</dbReference>
<keyword evidence="3" id="KW-1185">Reference proteome</keyword>
<dbReference type="InterPro" id="IPR053026">
    <property type="entry name" value="CDC42_GEF"/>
</dbReference>
<comment type="caution">
    <text evidence="2">The sequence shown here is derived from an EMBL/GenBank/DDBJ whole genome shotgun (WGS) entry which is preliminary data.</text>
</comment>
<name>A0AA39Y928_9PEZI</name>
<dbReference type="PANTHER" id="PTHR47339">
    <property type="entry name" value="CELL DIVISION CONTROL PROTEIN 24"/>
    <property type="match status" value="1"/>
</dbReference>
<keyword evidence="1" id="KW-0175">Coiled coil</keyword>
<dbReference type="Gene3D" id="2.30.29.30">
    <property type="entry name" value="Pleckstrin-homology domain (PH domain)/Phosphotyrosine-binding domain (PTB)"/>
    <property type="match status" value="1"/>
</dbReference>